<evidence type="ECO:0000256" key="5">
    <source>
        <dbReference type="ARBA" id="ARBA00022692"/>
    </source>
</evidence>
<evidence type="ECO:0000256" key="4">
    <source>
        <dbReference type="ARBA" id="ARBA00022475"/>
    </source>
</evidence>
<evidence type="ECO:0000256" key="1">
    <source>
        <dbReference type="ARBA" id="ARBA00004651"/>
    </source>
</evidence>
<evidence type="ECO:0000313" key="11">
    <source>
        <dbReference type="Proteomes" id="UP001254165"/>
    </source>
</evidence>
<feature type="transmembrane region" description="Helical" evidence="8">
    <location>
        <begin position="21"/>
        <end position="39"/>
    </location>
</feature>
<dbReference type="InterPro" id="IPR051449">
    <property type="entry name" value="ABC-2_transporter_component"/>
</dbReference>
<keyword evidence="5 8" id="KW-0812">Transmembrane</keyword>
<dbReference type="InterPro" id="IPR047817">
    <property type="entry name" value="ABC2_TM_bact-type"/>
</dbReference>
<sequence length="398" mass="43770">MRQILAIVRKDILLRFASPSEWLFFILLPVLFTFILGMGKYGSDGKVSLLVVDEAQNEVSARIVEALKEAPGLRPEVVSRAVAEERFLARKVAFWLYLPPDLTVERLMRGEKVRLLLYQQPNNLRALAVQRAIQAAVGGESLPFEAAHAAVTLAEQYGAFKTEAERQQYVIEASHLARSLWAQVPDRLEVIRPSSAPVYDPRAQASAGQLITWVFIPLFGISALLAYERNTGTLSRVMTTPTSQAVFLVGTIGGQVLMALIQMGLLVGFGVLVLKLSWMRDPLTLILLLLTSALAAGAIGVFMGTWVKNEAQANNLSILMGMVMALLGGCWYPLELFPASVKTVVHVLPTTWALEGMVNYLMRGGTLQDLLPHLVVLTGFAVVFLALGIWRMKQAQET</sequence>
<evidence type="ECO:0000256" key="3">
    <source>
        <dbReference type="ARBA" id="ARBA00022448"/>
    </source>
</evidence>
<reference evidence="10 11" key="1">
    <citation type="submission" date="2023-07" db="EMBL/GenBank/DDBJ databases">
        <title>Novel species of Thermanaerothrix with wide hydrolytic capabilities.</title>
        <authorList>
            <person name="Zayulina K.S."/>
            <person name="Podosokorskaya O.A."/>
            <person name="Elcheninov A.G."/>
        </authorList>
    </citation>
    <scope>NUCLEOTIDE SEQUENCE [LARGE SCALE GENOMIC DNA]</scope>
    <source>
        <strain evidence="10 11">4228-RoL</strain>
    </source>
</reference>
<proteinExistence type="inferred from homology"/>
<evidence type="ECO:0000256" key="6">
    <source>
        <dbReference type="ARBA" id="ARBA00022989"/>
    </source>
</evidence>
<keyword evidence="4" id="KW-1003">Cell membrane</keyword>
<feature type="transmembrane region" description="Helical" evidence="8">
    <location>
        <begin position="370"/>
        <end position="390"/>
    </location>
</feature>
<dbReference type="PROSITE" id="PS51012">
    <property type="entry name" value="ABC_TM2"/>
    <property type="match status" value="1"/>
</dbReference>
<feature type="transmembrane region" description="Helical" evidence="8">
    <location>
        <begin position="247"/>
        <end position="273"/>
    </location>
</feature>
<feature type="transmembrane region" description="Helical" evidence="8">
    <location>
        <begin position="210"/>
        <end position="227"/>
    </location>
</feature>
<dbReference type="PANTHER" id="PTHR30294">
    <property type="entry name" value="MEMBRANE COMPONENT OF ABC TRANSPORTER YHHJ-RELATED"/>
    <property type="match status" value="1"/>
</dbReference>
<name>A0ABU3NMK6_9CHLR</name>
<comment type="caution">
    <text evidence="10">The sequence shown here is derived from an EMBL/GenBank/DDBJ whole genome shotgun (WGS) entry which is preliminary data.</text>
</comment>
<feature type="transmembrane region" description="Helical" evidence="8">
    <location>
        <begin position="316"/>
        <end position="334"/>
    </location>
</feature>
<evidence type="ECO:0000256" key="7">
    <source>
        <dbReference type="ARBA" id="ARBA00023136"/>
    </source>
</evidence>
<protein>
    <submittedName>
        <fullName evidence="10">ABC transporter permease</fullName>
    </submittedName>
</protein>
<feature type="transmembrane region" description="Helical" evidence="8">
    <location>
        <begin position="285"/>
        <end position="304"/>
    </location>
</feature>
<feature type="domain" description="ABC transmembrane type-2" evidence="9">
    <location>
        <begin position="165"/>
        <end position="395"/>
    </location>
</feature>
<keyword evidence="3" id="KW-0813">Transport</keyword>
<evidence type="ECO:0000256" key="8">
    <source>
        <dbReference type="SAM" id="Phobius"/>
    </source>
</evidence>
<dbReference type="Pfam" id="PF12698">
    <property type="entry name" value="ABC2_membrane_3"/>
    <property type="match status" value="1"/>
</dbReference>
<organism evidence="10 11">
    <name type="scientific">Thermanaerothrix solaris</name>
    <dbReference type="NCBI Taxonomy" id="3058434"/>
    <lineage>
        <taxon>Bacteria</taxon>
        <taxon>Bacillati</taxon>
        <taxon>Chloroflexota</taxon>
        <taxon>Anaerolineae</taxon>
        <taxon>Anaerolineales</taxon>
        <taxon>Anaerolineaceae</taxon>
        <taxon>Thermanaerothrix</taxon>
    </lineage>
</organism>
<keyword evidence="7 8" id="KW-0472">Membrane</keyword>
<gene>
    <name evidence="10" type="ORF">QYE77_04820</name>
</gene>
<dbReference type="PANTHER" id="PTHR30294:SF38">
    <property type="entry name" value="TRANSPORT PERMEASE PROTEIN"/>
    <property type="match status" value="1"/>
</dbReference>
<accession>A0ABU3NMK6</accession>
<evidence type="ECO:0000256" key="2">
    <source>
        <dbReference type="ARBA" id="ARBA00007783"/>
    </source>
</evidence>
<keyword evidence="6 8" id="KW-1133">Transmembrane helix</keyword>
<dbReference type="RefSeq" id="WP_315624242.1">
    <property type="nucleotide sequence ID" value="NZ_JAUHMF010000001.1"/>
</dbReference>
<dbReference type="EMBL" id="JAUHMF010000001">
    <property type="protein sequence ID" value="MDT8897580.1"/>
    <property type="molecule type" value="Genomic_DNA"/>
</dbReference>
<dbReference type="InterPro" id="IPR013525">
    <property type="entry name" value="ABC2_TM"/>
</dbReference>
<evidence type="ECO:0000313" key="10">
    <source>
        <dbReference type="EMBL" id="MDT8897580.1"/>
    </source>
</evidence>
<keyword evidence="11" id="KW-1185">Reference proteome</keyword>
<evidence type="ECO:0000259" key="9">
    <source>
        <dbReference type="PROSITE" id="PS51012"/>
    </source>
</evidence>
<comment type="similarity">
    <text evidence="2">Belongs to the ABC-2 integral membrane protein family.</text>
</comment>
<comment type="subcellular location">
    <subcellularLocation>
        <location evidence="1">Cell membrane</location>
        <topology evidence="1">Multi-pass membrane protein</topology>
    </subcellularLocation>
</comment>
<dbReference type="Proteomes" id="UP001254165">
    <property type="component" value="Unassembled WGS sequence"/>
</dbReference>